<dbReference type="RefSeq" id="WP_088963652.1">
    <property type="nucleotide sequence ID" value="NZ_LT607410.1"/>
</dbReference>
<dbReference type="InterPro" id="IPR038507">
    <property type="entry name" value="YcnI-like_sf"/>
</dbReference>
<protein>
    <submittedName>
        <fullName evidence="5">Uncharacterized protein YcnI</fullName>
    </submittedName>
</protein>
<keyword evidence="2" id="KW-1133">Transmembrane helix</keyword>
<feature type="signal peptide" evidence="3">
    <location>
        <begin position="1"/>
        <end position="31"/>
    </location>
</feature>
<dbReference type="Proteomes" id="UP000198228">
    <property type="component" value="Chromosome I"/>
</dbReference>
<dbReference type="Gene3D" id="2.60.40.2230">
    <property type="entry name" value="Uncharacterised protein YcnI-like PF07987, DUF1775"/>
    <property type="match status" value="1"/>
</dbReference>
<feature type="compositionally biased region" description="Low complexity" evidence="1">
    <location>
        <begin position="180"/>
        <end position="199"/>
    </location>
</feature>
<feature type="domain" description="YncI copper-binding" evidence="4">
    <location>
        <begin position="32"/>
        <end position="179"/>
    </location>
</feature>
<keyword evidence="2" id="KW-0812">Transmembrane</keyword>
<name>A0A1C5A611_9ACTN</name>
<feature type="region of interest" description="Disordered" evidence="1">
    <location>
        <begin position="163"/>
        <end position="212"/>
    </location>
</feature>
<feature type="chain" id="PRO_5008710932" evidence="3">
    <location>
        <begin position="32"/>
        <end position="245"/>
    </location>
</feature>
<evidence type="ECO:0000313" key="5">
    <source>
        <dbReference type="EMBL" id="SCF40662.1"/>
    </source>
</evidence>
<dbReference type="Pfam" id="PF07987">
    <property type="entry name" value="DUF1775"/>
    <property type="match status" value="1"/>
</dbReference>
<evidence type="ECO:0000256" key="3">
    <source>
        <dbReference type="SAM" id="SignalP"/>
    </source>
</evidence>
<dbReference type="CDD" id="cd08545">
    <property type="entry name" value="YcnI_like"/>
    <property type="match status" value="1"/>
</dbReference>
<dbReference type="InterPro" id="IPR012533">
    <property type="entry name" value="YcnI-copper_dom"/>
</dbReference>
<evidence type="ECO:0000256" key="1">
    <source>
        <dbReference type="SAM" id="MobiDB-lite"/>
    </source>
</evidence>
<keyword evidence="2" id="KW-0472">Membrane</keyword>
<organism evidence="5 6">
    <name type="scientific">Micromonospora purpureochromogenes</name>
    <dbReference type="NCBI Taxonomy" id="47872"/>
    <lineage>
        <taxon>Bacteria</taxon>
        <taxon>Bacillati</taxon>
        <taxon>Actinomycetota</taxon>
        <taxon>Actinomycetes</taxon>
        <taxon>Micromonosporales</taxon>
        <taxon>Micromonosporaceae</taxon>
        <taxon>Micromonospora</taxon>
    </lineage>
</organism>
<feature type="transmembrane region" description="Helical" evidence="2">
    <location>
        <begin position="215"/>
        <end position="235"/>
    </location>
</feature>
<feature type="compositionally biased region" description="Acidic residues" evidence="1">
    <location>
        <begin position="200"/>
        <end position="209"/>
    </location>
</feature>
<reference evidence="5 6" key="1">
    <citation type="submission" date="2016-06" db="EMBL/GenBank/DDBJ databases">
        <authorList>
            <person name="Kjaerup R.B."/>
            <person name="Dalgaard T.S."/>
            <person name="Juul-Madsen H.R."/>
        </authorList>
    </citation>
    <scope>NUCLEOTIDE SEQUENCE [LARGE SCALE GENOMIC DNA]</scope>
    <source>
        <strain evidence="5 6">DSM 43821</strain>
    </source>
</reference>
<keyword evidence="3" id="KW-0732">Signal</keyword>
<sequence length="245" mass="25023">MIRLRRPATAAALALAAVTTAVLGFAGPASAHVTVNPTEATQGSYGRFAFRVPNESDSASTTKVEVVLPENAPVGSVSTMPVPGWTVAVEKRKVDPPVEVHGSQLTEAVSKLTWTATGDAAVKPGQFQEFPVSMGPLPQVDRMVFKTLQTYSDGNVARWIEEPTPGAEEPENPAPVLTLAPTSASASATPGASPAGPAAADDDDDEDSDGTATGLAIAGLVAGLAGLLLGGLAFARTRREATPKA</sequence>
<dbReference type="EMBL" id="LT607410">
    <property type="protein sequence ID" value="SCF40662.1"/>
    <property type="molecule type" value="Genomic_DNA"/>
</dbReference>
<dbReference type="AlphaFoldDB" id="A0A1C5A611"/>
<evidence type="ECO:0000259" key="4">
    <source>
        <dbReference type="Pfam" id="PF07987"/>
    </source>
</evidence>
<evidence type="ECO:0000313" key="6">
    <source>
        <dbReference type="Proteomes" id="UP000198228"/>
    </source>
</evidence>
<evidence type="ECO:0000256" key="2">
    <source>
        <dbReference type="SAM" id="Phobius"/>
    </source>
</evidence>
<accession>A0A1C5A611</accession>
<gene>
    <name evidence="5" type="ORF">GA0074696_5425</name>
</gene>
<proteinExistence type="predicted"/>